<dbReference type="RefSeq" id="WP_170197588.1">
    <property type="nucleotide sequence ID" value="NZ_JABBNB010000050.1"/>
</dbReference>
<proteinExistence type="predicted"/>
<dbReference type="Proteomes" id="UP000550729">
    <property type="component" value="Unassembled WGS sequence"/>
</dbReference>
<dbReference type="GO" id="GO:0006355">
    <property type="term" value="P:regulation of DNA-templated transcription"/>
    <property type="evidence" value="ECO:0007669"/>
    <property type="project" value="InterPro"/>
</dbReference>
<evidence type="ECO:0000313" key="3">
    <source>
        <dbReference type="Proteomes" id="UP000550729"/>
    </source>
</evidence>
<reference evidence="2 3" key="1">
    <citation type="submission" date="2020-04" db="EMBL/GenBank/DDBJ databases">
        <title>Gordonia sp. nov. TBRC 11910.</title>
        <authorList>
            <person name="Suriyachadkun C."/>
        </authorList>
    </citation>
    <scope>NUCLEOTIDE SEQUENCE [LARGE SCALE GENOMIC DNA]</scope>
    <source>
        <strain evidence="2 3">TBRC 11910</strain>
    </source>
</reference>
<dbReference type="AlphaFoldDB" id="A0A848L8K1"/>
<gene>
    <name evidence="2" type="ORF">HH308_28065</name>
</gene>
<feature type="domain" description="HTH luxR-type" evidence="1">
    <location>
        <begin position="10"/>
        <end position="67"/>
    </location>
</feature>
<keyword evidence="3" id="KW-1185">Reference proteome</keyword>
<dbReference type="InterPro" id="IPR000792">
    <property type="entry name" value="Tscrpt_reg_LuxR_C"/>
</dbReference>
<dbReference type="SMART" id="SM00421">
    <property type="entry name" value="HTH_LUXR"/>
    <property type="match status" value="1"/>
</dbReference>
<dbReference type="InterPro" id="IPR036388">
    <property type="entry name" value="WH-like_DNA-bd_sf"/>
</dbReference>
<dbReference type="SUPFAM" id="SSF46894">
    <property type="entry name" value="C-terminal effector domain of the bipartite response regulators"/>
    <property type="match status" value="1"/>
</dbReference>
<dbReference type="GO" id="GO:0003677">
    <property type="term" value="F:DNA binding"/>
    <property type="evidence" value="ECO:0007669"/>
    <property type="project" value="InterPro"/>
</dbReference>
<dbReference type="Gene3D" id="1.10.10.10">
    <property type="entry name" value="Winged helix-like DNA-binding domain superfamily/Winged helix DNA-binding domain"/>
    <property type="match status" value="1"/>
</dbReference>
<name>A0A848L8K1_9ACTN</name>
<protein>
    <recommendedName>
        <fullName evidence="1">HTH luxR-type domain-containing protein</fullName>
    </recommendedName>
</protein>
<dbReference type="InterPro" id="IPR016032">
    <property type="entry name" value="Sig_transdc_resp-reg_C-effctor"/>
</dbReference>
<evidence type="ECO:0000313" key="2">
    <source>
        <dbReference type="EMBL" id="NMO05083.1"/>
    </source>
</evidence>
<evidence type="ECO:0000259" key="1">
    <source>
        <dbReference type="SMART" id="SM00421"/>
    </source>
</evidence>
<dbReference type="EMBL" id="JABBNB010000050">
    <property type="protein sequence ID" value="NMO05083.1"/>
    <property type="molecule type" value="Genomic_DNA"/>
</dbReference>
<dbReference type="PRINTS" id="PR00038">
    <property type="entry name" value="HTHLUXR"/>
</dbReference>
<comment type="caution">
    <text evidence="2">The sequence shown here is derived from an EMBL/GenBank/DDBJ whole genome shotgun (WGS) entry which is preliminary data.</text>
</comment>
<accession>A0A848L8K1</accession>
<sequence>MPERGFIAGRCMLSTREIEVLRSWLISDSKRDVAVELFVTEATVHTHLARIRDKYAAAGRPAPSKVALFVRAVEDGYCTIADVADVIDQQNAESSRRFDIAV</sequence>
<organism evidence="2 3">
    <name type="scientific">Gordonia asplenii</name>
    <dbReference type="NCBI Taxonomy" id="2725283"/>
    <lineage>
        <taxon>Bacteria</taxon>
        <taxon>Bacillati</taxon>
        <taxon>Actinomycetota</taxon>
        <taxon>Actinomycetes</taxon>
        <taxon>Mycobacteriales</taxon>
        <taxon>Gordoniaceae</taxon>
        <taxon>Gordonia</taxon>
    </lineage>
</organism>
<dbReference type="Pfam" id="PF00196">
    <property type="entry name" value="GerE"/>
    <property type="match status" value="1"/>
</dbReference>